<dbReference type="InterPro" id="IPR038081">
    <property type="entry name" value="CalX-like_sf"/>
</dbReference>
<dbReference type="Pfam" id="PF06739">
    <property type="entry name" value="SBBP"/>
    <property type="match status" value="6"/>
</dbReference>
<dbReference type="InterPro" id="IPR015919">
    <property type="entry name" value="Cadherin-like_sf"/>
</dbReference>
<dbReference type="GO" id="GO:0007156">
    <property type="term" value="P:homophilic cell adhesion via plasma membrane adhesion molecules"/>
    <property type="evidence" value="ECO:0007669"/>
    <property type="project" value="InterPro"/>
</dbReference>
<dbReference type="InterPro" id="IPR010620">
    <property type="entry name" value="SBBP_repeat"/>
</dbReference>
<feature type="domain" description="Cadherin" evidence="4">
    <location>
        <begin position="669"/>
        <end position="758"/>
    </location>
</feature>
<comment type="caution">
    <text evidence="5">The sequence shown here is derived from an EMBL/GenBank/DDBJ whole genome shotgun (WGS) entry which is preliminary data.</text>
</comment>
<dbReference type="Pfam" id="PF00028">
    <property type="entry name" value="Cadherin"/>
    <property type="match status" value="1"/>
</dbReference>
<proteinExistence type="predicted"/>
<dbReference type="InterPro" id="IPR052918">
    <property type="entry name" value="Motility_Chemotaxis_Reg"/>
</dbReference>
<dbReference type="PANTHER" id="PTHR35580:SF1">
    <property type="entry name" value="PHYTASE-LIKE DOMAIN-CONTAINING PROTEIN"/>
    <property type="match status" value="1"/>
</dbReference>
<dbReference type="PROSITE" id="PS50268">
    <property type="entry name" value="CADHERIN_2"/>
    <property type="match status" value="1"/>
</dbReference>
<evidence type="ECO:0000313" key="5">
    <source>
        <dbReference type="EMBL" id="MEN7548789.1"/>
    </source>
</evidence>
<dbReference type="Gene3D" id="2.120.10.30">
    <property type="entry name" value="TolB, C-terminal domain"/>
    <property type="match status" value="1"/>
</dbReference>
<dbReference type="SUPFAM" id="SSF101898">
    <property type="entry name" value="NHL repeat"/>
    <property type="match status" value="1"/>
</dbReference>
<dbReference type="InterPro" id="IPR003644">
    <property type="entry name" value="Calx_beta"/>
</dbReference>
<dbReference type="GO" id="GO:0016020">
    <property type="term" value="C:membrane"/>
    <property type="evidence" value="ECO:0007669"/>
    <property type="project" value="InterPro"/>
</dbReference>
<protein>
    <submittedName>
        <fullName evidence="5">SBBP repeat-containing protein</fullName>
    </submittedName>
</protein>
<dbReference type="SUPFAM" id="SSF49313">
    <property type="entry name" value="Cadherin-like"/>
    <property type="match status" value="1"/>
</dbReference>
<evidence type="ECO:0000259" key="4">
    <source>
        <dbReference type="PROSITE" id="PS50268"/>
    </source>
</evidence>
<organism evidence="5 6">
    <name type="scientific">Rapidithrix thailandica</name>
    <dbReference type="NCBI Taxonomy" id="413964"/>
    <lineage>
        <taxon>Bacteria</taxon>
        <taxon>Pseudomonadati</taxon>
        <taxon>Bacteroidota</taxon>
        <taxon>Cytophagia</taxon>
        <taxon>Cytophagales</taxon>
        <taxon>Flammeovirgaceae</taxon>
        <taxon>Rapidithrix</taxon>
    </lineage>
</organism>
<evidence type="ECO:0000256" key="3">
    <source>
        <dbReference type="ARBA" id="ARBA00022837"/>
    </source>
</evidence>
<keyword evidence="6" id="KW-1185">Reference proteome</keyword>
<dbReference type="InterPro" id="IPR011042">
    <property type="entry name" value="6-blade_b-propeller_TolB-like"/>
</dbReference>
<evidence type="ECO:0000313" key="6">
    <source>
        <dbReference type="Proteomes" id="UP001403385"/>
    </source>
</evidence>
<dbReference type="SUPFAM" id="SSF141072">
    <property type="entry name" value="CalX-like"/>
    <property type="match status" value="1"/>
</dbReference>
<dbReference type="SMART" id="SM00237">
    <property type="entry name" value="Calx_beta"/>
    <property type="match status" value="1"/>
</dbReference>
<keyword evidence="3" id="KW-0106">Calcium</keyword>
<gene>
    <name evidence="5" type="ORF">AAG747_12785</name>
</gene>
<dbReference type="GO" id="GO:0007154">
    <property type="term" value="P:cell communication"/>
    <property type="evidence" value="ECO:0007669"/>
    <property type="project" value="InterPro"/>
</dbReference>
<dbReference type="AlphaFoldDB" id="A0AAW9RVH7"/>
<keyword evidence="1" id="KW-0732">Signal</keyword>
<keyword evidence="2" id="KW-0677">Repeat</keyword>
<dbReference type="Proteomes" id="UP001403385">
    <property type="component" value="Unassembled WGS sequence"/>
</dbReference>
<dbReference type="Gene3D" id="2.40.10.500">
    <property type="match status" value="1"/>
</dbReference>
<dbReference type="EMBL" id="JBDKWZ010000006">
    <property type="protein sequence ID" value="MEN7548789.1"/>
    <property type="molecule type" value="Genomic_DNA"/>
</dbReference>
<dbReference type="Gene3D" id="2.60.40.60">
    <property type="entry name" value="Cadherins"/>
    <property type="match status" value="1"/>
</dbReference>
<accession>A0AAW9RVH7</accession>
<dbReference type="GO" id="GO:0005509">
    <property type="term" value="F:calcium ion binding"/>
    <property type="evidence" value="ECO:0007669"/>
    <property type="project" value="InterPro"/>
</dbReference>
<dbReference type="Gene3D" id="2.60.40.2030">
    <property type="match status" value="1"/>
</dbReference>
<reference evidence="5 6" key="1">
    <citation type="submission" date="2024-04" db="EMBL/GenBank/DDBJ databases">
        <title>Novel genus in family Flammeovirgaceae.</title>
        <authorList>
            <person name="Nguyen T.H."/>
            <person name="Vuong T.Q."/>
            <person name="Le H."/>
            <person name="Kim S.-G."/>
        </authorList>
    </citation>
    <scope>NUCLEOTIDE SEQUENCE [LARGE SCALE GENOMIC DNA]</scope>
    <source>
        <strain evidence="5 6">JCM 23209</strain>
    </source>
</reference>
<name>A0AAW9RVH7_9BACT</name>
<sequence>MKGIVRVILFGLTLGLYSTPLIAQEPSFQWARSMGGSSVNKGYSIAVDAEGNVYITGFFSGTVDFDPGPGSSNLTAIGDSDIFVQKLDGEGNFVWAKSMGGSSYDHGYSIAVDPEGNVYTTGYFRETVDFDPGPGTSNLTAIGLYDIFVQKLDGEGNFVWAKSMGGVGNDYGESIAVDAEGNVYTTGSFYETVDFDPGPGASHLTSNGSNDIFVQKLDGEGNFVWAKSMGEVGNDFGESIAVDAEGNVYTTGSFYETVDFDPGPGTSNLTAIGDSDIFVQKLDVEGNFVWAKSMGRSSDDNGFSIAVDAEGNVYTTGYFYGTVDFDPGPGSNHLTANGGWDIFVQKLDGEGNFVWARSIGGRGNDYGESIAVDPEGNVYTTGSFNEKGDVYTTTGFLGEAVDFTSNGDSDIFVQKLDVEGNFVWAKSMGGSRDDKGSSIAVDPEGNIYTTGYFEGTVDFDPGPGSSNLTSNGSEDIFVQKLSQCDSSYSTDVVTAYGSYQWIDGNTYTSSNNTATHTLTNQAGCDSVVTLSLTLLDIEVSVDNPAVTEGNSGTGNLRFTVSLPHPAPDGGATVQYASVDDSATAGSDYTIISGTLSFAKGETGKTVDIVILGDEMVEADETVLLTLSNPTGSNVVITNGTGTGTISNDDHLPVISPGQVFTLGNGIDNGTVIGTVLATDTDAGTSFSNWTILSGNRGDAFAIDPTTGELTLKDINGLDFVTAPVYTLTVTVSDGSNTSAEQTIEIRDTAGLYRMSPPYRK</sequence>
<dbReference type="RefSeq" id="WP_346821566.1">
    <property type="nucleotide sequence ID" value="NZ_JBDKWZ010000006.1"/>
</dbReference>
<dbReference type="PANTHER" id="PTHR35580">
    <property type="entry name" value="CELL SURFACE GLYCOPROTEIN (S-LAYER PROTEIN)-LIKE PROTEIN"/>
    <property type="match status" value="1"/>
</dbReference>
<evidence type="ECO:0000256" key="2">
    <source>
        <dbReference type="ARBA" id="ARBA00022737"/>
    </source>
</evidence>
<dbReference type="InterPro" id="IPR002126">
    <property type="entry name" value="Cadherin-like_dom"/>
</dbReference>
<evidence type="ECO:0000256" key="1">
    <source>
        <dbReference type="ARBA" id="ARBA00022729"/>
    </source>
</evidence>
<dbReference type="Pfam" id="PF03160">
    <property type="entry name" value="Calx-beta"/>
    <property type="match status" value="1"/>
</dbReference>
<dbReference type="CDD" id="cd11304">
    <property type="entry name" value="Cadherin_repeat"/>
    <property type="match status" value="1"/>
</dbReference>